<keyword evidence="5" id="KW-0282">Flagellum</keyword>
<dbReference type="EMBL" id="PEBX01000086">
    <property type="protein sequence ID" value="PTQ55653.1"/>
    <property type="molecule type" value="Genomic_DNA"/>
</dbReference>
<dbReference type="PANTHER" id="PTHR30435">
    <property type="entry name" value="FLAGELLAR PROTEIN"/>
    <property type="match status" value="1"/>
</dbReference>
<keyword evidence="5" id="KW-0966">Cell projection</keyword>
<dbReference type="GO" id="GO:0071978">
    <property type="term" value="P:bacterial-type flagellum-dependent swarming motility"/>
    <property type="evidence" value="ECO:0007669"/>
    <property type="project" value="TreeGrafter"/>
</dbReference>
<dbReference type="SUPFAM" id="SSF117143">
    <property type="entry name" value="Flagellar hook protein flgE"/>
    <property type="match status" value="1"/>
</dbReference>
<comment type="caution">
    <text evidence="5">The sequence shown here is derived from an EMBL/GenBank/DDBJ whole genome shotgun (WGS) entry which is preliminary data.</text>
</comment>
<feature type="domain" description="Flagellar basal-body/hook protein C-terminal" evidence="3">
    <location>
        <begin position="301"/>
        <end position="345"/>
    </location>
</feature>
<organism evidence="5 6">
    <name type="scientific">Candidatus Carbonibacillus altaicus</name>
    <dbReference type="NCBI Taxonomy" id="2163959"/>
    <lineage>
        <taxon>Bacteria</taxon>
        <taxon>Bacillati</taxon>
        <taxon>Bacillota</taxon>
        <taxon>Bacilli</taxon>
        <taxon>Bacillales</taxon>
        <taxon>Candidatus Carbonibacillus</taxon>
    </lineage>
</organism>
<dbReference type="GO" id="GO:0009288">
    <property type="term" value="C:bacterial-type flagellum"/>
    <property type="evidence" value="ECO:0007669"/>
    <property type="project" value="TreeGrafter"/>
</dbReference>
<proteinExistence type="inferred from homology"/>
<comment type="similarity">
    <text evidence="1">Belongs to the flagella basal body rod proteins family.</text>
</comment>
<evidence type="ECO:0000313" key="6">
    <source>
        <dbReference type="Proteomes" id="UP000244338"/>
    </source>
</evidence>
<protein>
    <submittedName>
        <fullName evidence="5">Flagellar basal-body rod protein FlgF</fullName>
    </submittedName>
</protein>
<evidence type="ECO:0000313" key="5">
    <source>
        <dbReference type="EMBL" id="PTQ55653.1"/>
    </source>
</evidence>
<dbReference type="PROSITE" id="PS00588">
    <property type="entry name" value="FLAGELLA_BB_ROD"/>
    <property type="match status" value="1"/>
</dbReference>
<feature type="domain" description="Flagellar hook protein FlgE/F/G-like D1" evidence="4">
    <location>
        <begin position="123"/>
        <end position="161"/>
    </location>
</feature>
<dbReference type="InterPro" id="IPR053967">
    <property type="entry name" value="LlgE_F_G-like_D1"/>
</dbReference>
<dbReference type="Pfam" id="PF22692">
    <property type="entry name" value="LlgE_F_G_D1"/>
    <property type="match status" value="1"/>
</dbReference>
<evidence type="ECO:0000256" key="1">
    <source>
        <dbReference type="ARBA" id="ARBA00009677"/>
    </source>
</evidence>
<evidence type="ECO:0000259" key="4">
    <source>
        <dbReference type="Pfam" id="PF22692"/>
    </source>
</evidence>
<evidence type="ECO:0000259" key="2">
    <source>
        <dbReference type="Pfam" id="PF00460"/>
    </source>
</evidence>
<reference evidence="6" key="1">
    <citation type="journal article" date="2018" name="Sci. Rep.">
        <title>Lignite coal burning seam in the remote Altai Mountains harbors a hydrogen-driven thermophilic microbial community.</title>
        <authorList>
            <person name="Kadnikov V.V."/>
            <person name="Mardanov A.V."/>
            <person name="Ivasenko D.A."/>
            <person name="Antsiferov D.V."/>
            <person name="Beletsky A.V."/>
            <person name="Karnachuk O.V."/>
            <person name="Ravin N.V."/>
        </authorList>
    </citation>
    <scope>NUCLEOTIDE SEQUENCE [LARGE SCALE GENOMIC DNA]</scope>
</reference>
<dbReference type="InterPro" id="IPR001444">
    <property type="entry name" value="Flag_bb_rod_N"/>
</dbReference>
<sequence length="350" mass="38018">MIRGIHIAASGVLAGSRRQEVLGENMANAETPGYKAEQALLRGFPEMLLYRLEGGRSTPIGETYQGAYVHEAVPVFSPGSIVQTERELDFALVGDARLPEVLRAEYEAQYNGEGKASPPVRLFFTVQDKDDPERRLFTRDGRFTIDPDGYLATQDGHRVLGFTMGGGGADAGGPVPIQVVRPSLQGTEQVRYTAQLSPDGRLSLLRPDGPSDHTGAFPPEATYQLALAAFVERRGEAPQNDPIRDVPNVYWLTKEGGNLWRFSEDGMQPVFVAPNGGAGMAIAPGQATPFDARFDLGGGLMQQAYETSNVDLIQEMTGAMANLRYYEANQRALLTIDQTLSRAVNEVGKV</sequence>
<dbReference type="InterPro" id="IPR019776">
    <property type="entry name" value="Flagellar_basal_body_rod_CS"/>
</dbReference>
<feature type="domain" description="Flagellar basal body rod protein N-terminal" evidence="2">
    <location>
        <begin position="7"/>
        <end position="35"/>
    </location>
</feature>
<dbReference type="InterPro" id="IPR010930">
    <property type="entry name" value="Flg_bb/hook_C_dom"/>
</dbReference>
<dbReference type="PANTHER" id="PTHR30435:SF19">
    <property type="entry name" value="FLAGELLAR BASAL-BODY ROD PROTEIN FLGG"/>
    <property type="match status" value="1"/>
</dbReference>
<gene>
    <name evidence="5" type="ORF">BSOLF_1742</name>
</gene>
<accession>A0A2R6XZ05</accession>
<dbReference type="Pfam" id="PF00460">
    <property type="entry name" value="Flg_bb_rod"/>
    <property type="match status" value="1"/>
</dbReference>
<dbReference type="Proteomes" id="UP000244338">
    <property type="component" value="Unassembled WGS sequence"/>
</dbReference>
<dbReference type="InterPro" id="IPR037925">
    <property type="entry name" value="FlgE/F/G-like"/>
</dbReference>
<name>A0A2R6XZ05_9BACL</name>
<dbReference type="Pfam" id="PF06429">
    <property type="entry name" value="Flg_bbr_C"/>
    <property type="match status" value="1"/>
</dbReference>
<evidence type="ECO:0000259" key="3">
    <source>
        <dbReference type="Pfam" id="PF06429"/>
    </source>
</evidence>
<keyword evidence="5" id="KW-0969">Cilium</keyword>
<dbReference type="AlphaFoldDB" id="A0A2R6XZ05"/>